<evidence type="ECO:0000313" key="3">
    <source>
        <dbReference type="EMBL" id="PQO25395.1"/>
    </source>
</evidence>
<reference evidence="3 4" key="1">
    <citation type="submission" date="2018-02" db="EMBL/GenBank/DDBJ databases">
        <title>Comparative genomes isolates from brazilian mangrove.</title>
        <authorList>
            <person name="Araujo J.E."/>
            <person name="Taketani R.G."/>
            <person name="Silva M.C.P."/>
            <person name="Loureco M.V."/>
            <person name="Andreote F.D."/>
        </authorList>
    </citation>
    <scope>NUCLEOTIDE SEQUENCE [LARGE SCALE GENOMIC DNA]</scope>
    <source>
        <strain evidence="3 4">HEX-2 MGV</strain>
    </source>
</reference>
<feature type="domain" description="Prokaryotic-type class I peptide chain release factors" evidence="2">
    <location>
        <begin position="19"/>
        <end position="79"/>
    </location>
</feature>
<evidence type="ECO:0000313" key="4">
    <source>
        <dbReference type="Proteomes" id="UP000240009"/>
    </source>
</evidence>
<organism evidence="3 4">
    <name type="scientific">Blastopirellula marina</name>
    <dbReference type="NCBI Taxonomy" id="124"/>
    <lineage>
        <taxon>Bacteria</taxon>
        <taxon>Pseudomonadati</taxon>
        <taxon>Planctomycetota</taxon>
        <taxon>Planctomycetia</taxon>
        <taxon>Pirellulales</taxon>
        <taxon>Pirellulaceae</taxon>
        <taxon>Blastopirellula</taxon>
    </lineage>
</organism>
<dbReference type="AlphaFoldDB" id="A0A2S8EZP5"/>
<dbReference type="InterPro" id="IPR045853">
    <property type="entry name" value="Pep_chain_release_fac_I_sf"/>
</dbReference>
<dbReference type="SUPFAM" id="SSF75620">
    <property type="entry name" value="Release factor"/>
    <property type="match status" value="1"/>
</dbReference>
<dbReference type="PANTHER" id="PTHR43804">
    <property type="entry name" value="LD18447P"/>
    <property type="match status" value="1"/>
</dbReference>
<dbReference type="InterPro" id="IPR050057">
    <property type="entry name" value="Prokaryotic/Mito_RF"/>
</dbReference>
<name>A0A2S8EZP5_9BACT</name>
<accession>A0A2S8EZP5</accession>
<gene>
    <name evidence="3" type="ORF">C5Y96_23940</name>
</gene>
<dbReference type="Proteomes" id="UP000240009">
    <property type="component" value="Unassembled WGS sequence"/>
</dbReference>
<dbReference type="OrthoDB" id="9815709at2"/>
<comment type="similarity">
    <text evidence="1">Belongs to the prokaryotic/mitochondrial release factor family.</text>
</comment>
<dbReference type="GO" id="GO:0003747">
    <property type="term" value="F:translation release factor activity"/>
    <property type="evidence" value="ECO:0007669"/>
    <property type="project" value="InterPro"/>
</dbReference>
<protein>
    <submittedName>
        <fullName evidence="3">Peptide chain release factor-like protein</fullName>
    </submittedName>
</protein>
<sequence length="171" mass="18873">MPSGIDHPAAWPVEQLLKRCEIKRLRRGGPGGQHRNKVETAVIVHDTVSGQSGEGNERRSQEANRQVAIFRLRINLAVNVIEEIDLSTTPSELWQSRVRSGKVSVNPAHDDFPAMLAEAITVLCAEGWDASAAATRLGCSTSQLVKFLKDESAAFTLLNRHRDELGLKRLK</sequence>
<dbReference type="RefSeq" id="WP_105358721.1">
    <property type="nucleotide sequence ID" value="NZ_PUIA01000081.1"/>
</dbReference>
<dbReference type="PANTHER" id="PTHR43804:SF6">
    <property type="entry name" value="CLASS I PEPTIDE CHAIN RELEASE FACTOR"/>
    <property type="match status" value="1"/>
</dbReference>
<dbReference type="EMBL" id="PUIA01000081">
    <property type="protein sequence ID" value="PQO25395.1"/>
    <property type="molecule type" value="Genomic_DNA"/>
</dbReference>
<dbReference type="Pfam" id="PF00472">
    <property type="entry name" value="RF-1"/>
    <property type="match status" value="1"/>
</dbReference>
<evidence type="ECO:0000259" key="2">
    <source>
        <dbReference type="Pfam" id="PF00472"/>
    </source>
</evidence>
<dbReference type="Gene3D" id="3.30.160.20">
    <property type="match status" value="1"/>
</dbReference>
<comment type="caution">
    <text evidence="3">The sequence shown here is derived from an EMBL/GenBank/DDBJ whole genome shotgun (WGS) entry which is preliminary data.</text>
</comment>
<proteinExistence type="inferred from homology"/>
<evidence type="ECO:0000256" key="1">
    <source>
        <dbReference type="ARBA" id="ARBA00010835"/>
    </source>
</evidence>
<dbReference type="InterPro" id="IPR000352">
    <property type="entry name" value="Pep_chain_release_fac_I"/>
</dbReference>